<dbReference type="Pfam" id="PF10137">
    <property type="entry name" value="CAP12-PCTIR_TIR"/>
    <property type="match status" value="1"/>
</dbReference>
<dbReference type="PIRSF" id="PIRSF032620">
    <property type="entry name" value="UCP032620"/>
    <property type="match status" value="1"/>
</dbReference>
<dbReference type="RefSeq" id="WP_038223182.1">
    <property type="nucleotide sequence ID" value="NZ_CAWLWD010000118.1"/>
</dbReference>
<evidence type="ECO:0000313" key="3">
    <source>
        <dbReference type="Proteomes" id="UP000028487"/>
    </source>
</evidence>
<dbReference type="AlphaFoldDB" id="A0A077NNK4"/>
<feature type="domain" description="CD-NTase-associated protein 12/Pycsar effector protein TIR" evidence="1">
    <location>
        <begin position="128"/>
        <end position="247"/>
    </location>
</feature>
<dbReference type="GO" id="GO:0050135">
    <property type="term" value="F:NADP+ nucleosidase activity"/>
    <property type="evidence" value="ECO:0007669"/>
    <property type="project" value="InterPro"/>
</dbReference>
<evidence type="ECO:0000313" key="2">
    <source>
        <dbReference type="EMBL" id="CDH00139.1"/>
    </source>
</evidence>
<dbReference type="EMBL" id="CBSV010000037">
    <property type="protein sequence ID" value="CDH00139.1"/>
    <property type="molecule type" value="Genomic_DNA"/>
</dbReference>
<dbReference type="InterPro" id="IPR014571">
    <property type="entry name" value="UCP032620"/>
</dbReference>
<protein>
    <recommendedName>
        <fullName evidence="1">CD-NTase-associated protein 12/Pycsar effector protein TIR domain-containing protein</fullName>
    </recommendedName>
</protein>
<sequence>MNKKEIIDSLNLFKDRLTGEVLNAFHSRGREFGRERFKAWRRRFSQFLNASLPSEISVLNAKLTHHAFLVSYGESDAERFWREDGETMVAYIDSLIMDVDNGEYDIRETKRDEEPVVKLTQEKKPKNKVFIVHGHDGEAKERTARFIEKLGLEAVILHEQASRSMTIIEKIENYSNDVGFGIVLYTPDDMGNSKDKAENNELKYRARQNVVFEHGFLIGKIGRENVTPLVEGSIELPNDISGIVYINDKDWQLDIAKEMKAAGYNIDFNKLM</sequence>
<accession>A0A077NNK4</accession>
<proteinExistence type="predicted"/>
<dbReference type="HOGENOM" id="CLU_062182_1_1_6"/>
<comment type="caution">
    <text evidence="2">The sequence shown here is derived from an EMBL/GenBank/DDBJ whole genome shotgun (WGS) entry which is preliminary data.</text>
</comment>
<evidence type="ECO:0000259" key="1">
    <source>
        <dbReference type="Pfam" id="PF10137"/>
    </source>
</evidence>
<reference evidence="2" key="1">
    <citation type="submission" date="2013-07" db="EMBL/GenBank/DDBJ databases">
        <title>Sub-species coevolution in mutualistic symbiosis.</title>
        <authorList>
            <person name="Murfin K."/>
            <person name="Klassen J."/>
            <person name="Lee M."/>
            <person name="Forst S."/>
            <person name="Stock P."/>
            <person name="Goodrich-Blair H."/>
        </authorList>
    </citation>
    <scope>NUCLEOTIDE SEQUENCE [LARGE SCALE GENOMIC DNA]</scope>
    <source>
        <strain evidence="2">Feltiae Moldova</strain>
    </source>
</reference>
<dbReference type="InterPro" id="IPR019302">
    <property type="entry name" value="CAP12/PCTIR_TIR_dom"/>
</dbReference>
<name>A0A077NNK4_XENBV</name>
<dbReference type="Proteomes" id="UP000028487">
    <property type="component" value="Unassembled WGS sequence"/>
</dbReference>
<organism evidence="2 3">
    <name type="scientific">Xenorhabdus bovienii str. feltiae Moldova</name>
    <dbReference type="NCBI Taxonomy" id="1398200"/>
    <lineage>
        <taxon>Bacteria</taxon>
        <taxon>Pseudomonadati</taxon>
        <taxon>Pseudomonadota</taxon>
        <taxon>Gammaproteobacteria</taxon>
        <taxon>Enterobacterales</taxon>
        <taxon>Morganellaceae</taxon>
        <taxon>Xenorhabdus</taxon>
    </lineage>
</organism>
<gene>
    <name evidence="2" type="ORF">XBFM1_1310119</name>
</gene>